<evidence type="ECO:0000313" key="5">
    <source>
        <dbReference type="EMBL" id="CAK4032130.1"/>
    </source>
</evidence>
<protein>
    <recommendedName>
        <fullName evidence="4">Methyltransferase type 11 domain-containing protein</fullName>
    </recommendedName>
</protein>
<accession>A0AAI8Z3S2</accession>
<dbReference type="InterPro" id="IPR051052">
    <property type="entry name" value="Diverse_substrate_MTase"/>
</dbReference>
<gene>
    <name evidence="5" type="ORF">LECACI_7A007288</name>
</gene>
<dbReference type="AlphaFoldDB" id="A0AAI8Z3S2"/>
<proteinExistence type="inferred from homology"/>
<feature type="domain" description="Methyltransferase type 11" evidence="4">
    <location>
        <begin position="71"/>
        <end position="166"/>
    </location>
</feature>
<dbReference type="PANTHER" id="PTHR44942:SF4">
    <property type="entry name" value="METHYLTRANSFERASE TYPE 11 DOMAIN-CONTAINING PROTEIN"/>
    <property type="match status" value="1"/>
</dbReference>
<dbReference type="GO" id="GO:0032259">
    <property type="term" value="P:methylation"/>
    <property type="evidence" value="ECO:0007669"/>
    <property type="project" value="UniProtKB-KW"/>
</dbReference>
<name>A0AAI8Z3S2_9PEZI</name>
<evidence type="ECO:0000259" key="4">
    <source>
        <dbReference type="Pfam" id="PF08241"/>
    </source>
</evidence>
<dbReference type="GO" id="GO:0008757">
    <property type="term" value="F:S-adenosylmethionine-dependent methyltransferase activity"/>
    <property type="evidence" value="ECO:0007669"/>
    <property type="project" value="InterPro"/>
</dbReference>
<dbReference type="InterPro" id="IPR029063">
    <property type="entry name" value="SAM-dependent_MTases_sf"/>
</dbReference>
<keyword evidence="6" id="KW-1185">Reference proteome</keyword>
<dbReference type="InterPro" id="IPR013216">
    <property type="entry name" value="Methyltransf_11"/>
</dbReference>
<comment type="similarity">
    <text evidence="1">Belongs to the methyltransferase superfamily.</text>
</comment>
<keyword evidence="2" id="KW-0489">Methyltransferase</keyword>
<dbReference type="EMBL" id="CAVMBE010000058">
    <property type="protein sequence ID" value="CAK4032130.1"/>
    <property type="molecule type" value="Genomic_DNA"/>
</dbReference>
<keyword evidence="3" id="KW-0808">Transferase</keyword>
<organism evidence="5 6">
    <name type="scientific">Lecanosticta acicola</name>
    <dbReference type="NCBI Taxonomy" id="111012"/>
    <lineage>
        <taxon>Eukaryota</taxon>
        <taxon>Fungi</taxon>
        <taxon>Dikarya</taxon>
        <taxon>Ascomycota</taxon>
        <taxon>Pezizomycotina</taxon>
        <taxon>Dothideomycetes</taxon>
        <taxon>Dothideomycetidae</taxon>
        <taxon>Mycosphaerellales</taxon>
        <taxon>Mycosphaerellaceae</taxon>
        <taxon>Lecanosticta</taxon>
    </lineage>
</organism>
<dbReference type="Pfam" id="PF08241">
    <property type="entry name" value="Methyltransf_11"/>
    <property type="match status" value="1"/>
</dbReference>
<dbReference type="Proteomes" id="UP001296104">
    <property type="component" value="Unassembled WGS sequence"/>
</dbReference>
<dbReference type="Gene3D" id="3.40.50.150">
    <property type="entry name" value="Vaccinia Virus protein VP39"/>
    <property type="match status" value="1"/>
</dbReference>
<evidence type="ECO:0000256" key="1">
    <source>
        <dbReference type="ARBA" id="ARBA00008361"/>
    </source>
</evidence>
<evidence type="ECO:0000313" key="6">
    <source>
        <dbReference type="Proteomes" id="UP001296104"/>
    </source>
</evidence>
<dbReference type="CDD" id="cd02440">
    <property type="entry name" value="AdoMet_MTases"/>
    <property type="match status" value="1"/>
</dbReference>
<dbReference type="PANTHER" id="PTHR44942">
    <property type="entry name" value="METHYLTRANSF_11 DOMAIN-CONTAINING PROTEIN"/>
    <property type="match status" value="1"/>
</dbReference>
<dbReference type="SUPFAM" id="SSF53335">
    <property type="entry name" value="S-adenosyl-L-methionine-dependent methyltransferases"/>
    <property type="match status" value="1"/>
</dbReference>
<comment type="caution">
    <text evidence="5">The sequence shown here is derived from an EMBL/GenBank/DDBJ whole genome shotgun (WGS) entry which is preliminary data.</text>
</comment>
<reference evidence="5" key="1">
    <citation type="submission" date="2023-11" db="EMBL/GenBank/DDBJ databases">
        <authorList>
            <person name="Alioto T."/>
            <person name="Alioto T."/>
            <person name="Gomez Garrido J."/>
        </authorList>
    </citation>
    <scope>NUCLEOTIDE SEQUENCE</scope>
</reference>
<evidence type="ECO:0000256" key="3">
    <source>
        <dbReference type="ARBA" id="ARBA00022679"/>
    </source>
</evidence>
<sequence>MASDRLFDIETRMASTNETKHDPISKTFAFSKSDFDWDNYARCRPVYPESLYQEILAHHAAHGAGFQSAHDMGAGYGLVTRDFLSRHFNHTWTSDPVEHNLSAARKNLKELDASGKITVVQAAAEDDWLPKASVDLVAAFTCLHWADETKYIPTIAAQLKPGGSFVAVVYCCPFILDNPEADALWSRIFHRGGDVWIREAPKAMERFQEGLNSTVPLPTDLFLPGAKRVRYNAELLEEMGDHRDPEFPLKFGNLFSKEHVLSSTKVGKEDVCETRTNIEDWSVQGADIQWFRGLMDTFQILNMALFEEDLKELEEVLKKGDGKGKVTVCWVVDVVLATRKMG</sequence>
<evidence type="ECO:0000256" key="2">
    <source>
        <dbReference type="ARBA" id="ARBA00022603"/>
    </source>
</evidence>